<evidence type="ECO:0000256" key="1">
    <source>
        <dbReference type="SAM" id="MobiDB-lite"/>
    </source>
</evidence>
<evidence type="ECO:0000313" key="3">
    <source>
        <dbReference type="Proteomes" id="UP000823775"/>
    </source>
</evidence>
<feature type="region of interest" description="Disordered" evidence="1">
    <location>
        <begin position="21"/>
        <end position="114"/>
    </location>
</feature>
<reference evidence="2 3" key="1">
    <citation type="journal article" date="2021" name="BMC Genomics">
        <title>Datura genome reveals duplications of psychoactive alkaloid biosynthetic genes and high mutation rate following tissue culture.</title>
        <authorList>
            <person name="Rajewski A."/>
            <person name="Carter-House D."/>
            <person name="Stajich J."/>
            <person name="Litt A."/>
        </authorList>
    </citation>
    <scope>NUCLEOTIDE SEQUENCE [LARGE SCALE GENOMIC DNA]</scope>
    <source>
        <strain evidence="2">AR-01</strain>
    </source>
</reference>
<keyword evidence="3" id="KW-1185">Reference proteome</keyword>
<comment type="caution">
    <text evidence="2">The sequence shown here is derived from an EMBL/GenBank/DDBJ whole genome shotgun (WGS) entry which is preliminary data.</text>
</comment>
<proteinExistence type="predicted"/>
<gene>
    <name evidence="2" type="ORF">HAX54_035605</name>
</gene>
<accession>A0ABS8VJF5</accession>
<organism evidence="2 3">
    <name type="scientific">Datura stramonium</name>
    <name type="common">Jimsonweed</name>
    <name type="synonym">Common thornapple</name>
    <dbReference type="NCBI Taxonomy" id="4076"/>
    <lineage>
        <taxon>Eukaryota</taxon>
        <taxon>Viridiplantae</taxon>
        <taxon>Streptophyta</taxon>
        <taxon>Embryophyta</taxon>
        <taxon>Tracheophyta</taxon>
        <taxon>Spermatophyta</taxon>
        <taxon>Magnoliopsida</taxon>
        <taxon>eudicotyledons</taxon>
        <taxon>Gunneridae</taxon>
        <taxon>Pentapetalae</taxon>
        <taxon>asterids</taxon>
        <taxon>lamiids</taxon>
        <taxon>Solanales</taxon>
        <taxon>Solanaceae</taxon>
        <taxon>Solanoideae</taxon>
        <taxon>Datureae</taxon>
        <taxon>Datura</taxon>
    </lineage>
</organism>
<feature type="compositionally biased region" description="Basic and acidic residues" evidence="1">
    <location>
        <begin position="81"/>
        <end position="94"/>
    </location>
</feature>
<name>A0ABS8VJF5_DATST</name>
<dbReference type="Proteomes" id="UP000823775">
    <property type="component" value="Unassembled WGS sequence"/>
</dbReference>
<protein>
    <submittedName>
        <fullName evidence="2">Uncharacterized protein</fullName>
    </submittedName>
</protein>
<evidence type="ECO:0000313" key="2">
    <source>
        <dbReference type="EMBL" id="MCD9646080.1"/>
    </source>
</evidence>
<sequence>MANEMEVYHLTVPSIIGFETPTSIDQDDFDNFSSTPPVVMHKRPNQDVGVAPAKSLKKSKSDVIHQQTPKKITIQKCASPAKKDKQAQSPEKPRKQTVKQNHMLPHKKEQSQVEVNQMRLRCYVEI</sequence>
<dbReference type="EMBL" id="JACEIK010004660">
    <property type="protein sequence ID" value="MCD9646080.1"/>
    <property type="molecule type" value="Genomic_DNA"/>
</dbReference>